<dbReference type="Proteomes" id="UP000011724">
    <property type="component" value="Chromosome"/>
</dbReference>
<dbReference type="KEGG" id="dpi:BN4_11853"/>
<protein>
    <submittedName>
        <fullName evidence="1">Uncharacterized protein</fullName>
    </submittedName>
</protein>
<evidence type="ECO:0000313" key="2">
    <source>
        <dbReference type="Proteomes" id="UP000011724"/>
    </source>
</evidence>
<dbReference type="HOGENOM" id="CLU_2478300_0_0_7"/>
<sequence length="87" mass="9895">MENSKLSVFGDLILFCLSRKSGEARISHLESFFVRAEGEELFLPVFEMEVQGLEVRGEKASRNKMVHSKEFVRACQGIFLRDRGSLA</sequence>
<accession>M1WWD8</accession>
<evidence type="ECO:0000313" key="1">
    <source>
        <dbReference type="EMBL" id="CCH49088.1"/>
    </source>
</evidence>
<gene>
    <name evidence="1" type="ordered locus">BN4_11853</name>
</gene>
<dbReference type="BioCyc" id="DPIE1322246:BN4_RS09295-MONOMER"/>
<dbReference type="PATRIC" id="fig|879567.3.peg.1953"/>
<dbReference type="AlphaFoldDB" id="M1WWD8"/>
<name>M1WWD8_PSEP2</name>
<dbReference type="STRING" id="1322246.BN4_11853"/>
<organism evidence="1 2">
    <name type="scientific">Pseudodesulfovibrio piezophilus (strain DSM 21447 / JCM 15486 / C1TLV30)</name>
    <name type="common">Desulfovibrio piezophilus</name>
    <dbReference type="NCBI Taxonomy" id="1322246"/>
    <lineage>
        <taxon>Bacteria</taxon>
        <taxon>Pseudomonadati</taxon>
        <taxon>Thermodesulfobacteriota</taxon>
        <taxon>Desulfovibrionia</taxon>
        <taxon>Desulfovibrionales</taxon>
        <taxon>Desulfovibrionaceae</taxon>
    </lineage>
</organism>
<keyword evidence="2" id="KW-1185">Reference proteome</keyword>
<reference evidence="2" key="2">
    <citation type="journal article" date="2013" name="Stand. Genomic Sci.">
        <title>Complete genome sequence of Desulfocapsa sulfexigens, a marine deltaproteobacterium specialized in disproportionating inorganic sulfur compounds.</title>
        <authorList>
            <person name="Finster K.W."/>
            <person name="Kjeldsen K.U."/>
            <person name="Kube M."/>
            <person name="Reinhardt R."/>
            <person name="Mussmann M."/>
            <person name="Amann R."/>
            <person name="Schreiber L."/>
        </authorList>
    </citation>
    <scope>NUCLEOTIDE SEQUENCE [LARGE SCALE GENOMIC DNA]</scope>
    <source>
        <strain evidence="2">DSM 10523 / SB164P1</strain>
    </source>
</reference>
<proteinExistence type="predicted"/>
<reference evidence="1 2" key="1">
    <citation type="journal article" date="2013" name="PLoS ONE">
        <title>The first genomic and proteomic characterization of a deep-sea sulfate reducer: insights into the piezophilic lifestyle of Desulfovibrio piezophilus.</title>
        <authorList>
            <person name="Pradel N."/>
            <person name="Ji B."/>
            <person name="Gimenez G."/>
            <person name="Talla E."/>
            <person name="Lenoble P."/>
            <person name="Garel M."/>
            <person name="Tamburini C."/>
            <person name="Fourquet P."/>
            <person name="Lebrun R."/>
            <person name="Bertin P."/>
            <person name="Denis Y."/>
            <person name="Pophillat M."/>
            <person name="Barbe V."/>
            <person name="Ollivier B."/>
            <person name="Dolla A."/>
        </authorList>
    </citation>
    <scope>NUCLEOTIDE SEQUENCE [LARGE SCALE GENOMIC DNA]</scope>
    <source>
        <strain evidence="2">DSM 10523 / SB164P1</strain>
    </source>
</reference>
<dbReference type="EMBL" id="FO203427">
    <property type="protein sequence ID" value="CCH49088.1"/>
    <property type="molecule type" value="Genomic_DNA"/>
</dbReference>